<reference evidence="3 5" key="2">
    <citation type="submission" date="2016-08" db="EMBL/GenBank/DDBJ databases">
        <authorList>
            <person name="Varghese N."/>
            <person name="Submissions Spin"/>
        </authorList>
    </citation>
    <scope>NUCLEOTIDE SEQUENCE [LARGE SCALE GENOMIC DNA]</scope>
    <source>
        <strain evidence="3 5">HL-109</strain>
    </source>
</reference>
<evidence type="ECO:0000313" key="5">
    <source>
        <dbReference type="Proteomes" id="UP000182800"/>
    </source>
</evidence>
<name>A0A0P8BQS8_9HYPH</name>
<organism evidence="2 4">
    <name type="scientific">Saliniramus fredricksonii</name>
    <dbReference type="NCBI Taxonomy" id="1653334"/>
    <lineage>
        <taxon>Bacteria</taxon>
        <taxon>Pseudomonadati</taxon>
        <taxon>Pseudomonadota</taxon>
        <taxon>Alphaproteobacteria</taxon>
        <taxon>Hyphomicrobiales</taxon>
        <taxon>Salinarimonadaceae</taxon>
        <taxon>Saliniramus</taxon>
    </lineage>
</organism>
<dbReference type="EMBL" id="FMBM01000002">
    <property type="protein sequence ID" value="SCC82191.1"/>
    <property type="molecule type" value="Genomic_DNA"/>
</dbReference>
<comment type="caution">
    <text evidence="2">The sequence shown here is derived from an EMBL/GenBank/DDBJ whole genome shotgun (WGS) entry which is preliminary data.</text>
</comment>
<proteinExistence type="predicted"/>
<protein>
    <submittedName>
        <fullName evidence="2">Uncharacterized protein</fullName>
    </submittedName>
</protein>
<dbReference type="EMBL" id="LJSX01000005">
    <property type="protein sequence ID" value="KPQ11885.1"/>
    <property type="molecule type" value="Genomic_DNA"/>
</dbReference>
<feature type="compositionally biased region" description="Polar residues" evidence="1">
    <location>
        <begin position="94"/>
        <end position="104"/>
    </location>
</feature>
<reference evidence="2 4" key="1">
    <citation type="submission" date="2015-09" db="EMBL/GenBank/DDBJ databases">
        <title>Identification and resolution of microdiversity through metagenomic sequencing of parallel consortia.</title>
        <authorList>
            <person name="Nelson W.C."/>
            <person name="Romine M.F."/>
            <person name="Lindemann S.R."/>
        </authorList>
    </citation>
    <scope>NUCLEOTIDE SEQUENCE [LARGE SCALE GENOMIC DNA]</scope>
    <source>
        <strain evidence="2">HL-109</strain>
    </source>
</reference>
<evidence type="ECO:0000313" key="3">
    <source>
        <dbReference type="EMBL" id="SCC82191.1"/>
    </source>
</evidence>
<evidence type="ECO:0000313" key="2">
    <source>
        <dbReference type="EMBL" id="KPQ11885.1"/>
    </source>
</evidence>
<evidence type="ECO:0000313" key="4">
    <source>
        <dbReference type="Proteomes" id="UP000050497"/>
    </source>
</evidence>
<accession>A0A0P8BQS8</accession>
<sequence>MSRDTTSDAHHWAGLRLKSEIAGITARLALSRLTASLRETGPDHANDATADPLLPKHWRTQPRVPAGSPDGGQWTSGGGGGGARVERVSRTPRRNNPQNRGTAPRNQIVMHQGRRIEVTRQEYIAYHSSARRANMLTDLVRKYDPNWRPNPSISQGLPGAIRDQQYRGDQALQRLQELRPVFLREQNINHILYPLGRPVGHVHGTRDANIRTVNRSQFTQLLAQLTRGARRIEAPMGRGEVYIRPDGVSVNVRYSRGSNGLTLDIGWPGGASGRIHKVHFQSRIDWKGFEFMQKNQLFPEYSDVQHALIRHHAVKMVTFGKMTKMIYDDSMNFREYIRMKIGDWEGGFPNDIHHLNHDLATNFGFEGQELVEAKLYLLTVLIGHGMVPMTYGYGDYEYDPEYAYGENPQEIIDNLHADWCARELDTPDMPALMLGWERECGGFYPDEEEANGTAGA</sequence>
<dbReference type="AlphaFoldDB" id="A0A0P8BQS8"/>
<keyword evidence="5" id="KW-1185">Reference proteome</keyword>
<dbReference type="Proteomes" id="UP000050497">
    <property type="component" value="Unassembled WGS sequence"/>
</dbReference>
<dbReference type="Proteomes" id="UP000182800">
    <property type="component" value="Unassembled WGS sequence"/>
</dbReference>
<evidence type="ECO:0000256" key="1">
    <source>
        <dbReference type="SAM" id="MobiDB-lite"/>
    </source>
</evidence>
<gene>
    <name evidence="3" type="ORF">GA0071312_3171</name>
    <name evidence="2" type="ORF">HLUCCO17_05230</name>
</gene>
<feature type="compositionally biased region" description="Gly residues" evidence="1">
    <location>
        <begin position="74"/>
        <end position="83"/>
    </location>
</feature>
<feature type="region of interest" description="Disordered" evidence="1">
    <location>
        <begin position="39"/>
        <end position="104"/>
    </location>
</feature>